<comment type="caution">
    <text evidence="2">The sequence shown here is derived from an EMBL/GenBank/DDBJ whole genome shotgun (WGS) entry which is preliminary data.</text>
</comment>
<dbReference type="Pfam" id="PF09056">
    <property type="entry name" value="Phospholip_A2_3"/>
    <property type="match status" value="1"/>
</dbReference>
<gene>
    <name evidence="2" type="ORF">Ade02nite_94320</name>
</gene>
<organism evidence="2 3">
    <name type="scientific">Paractinoplanes deccanensis</name>
    <dbReference type="NCBI Taxonomy" id="113561"/>
    <lineage>
        <taxon>Bacteria</taxon>
        <taxon>Bacillati</taxon>
        <taxon>Actinomycetota</taxon>
        <taxon>Actinomycetes</taxon>
        <taxon>Micromonosporales</taxon>
        <taxon>Micromonosporaceae</taxon>
        <taxon>Paractinoplanes</taxon>
    </lineage>
</organism>
<dbReference type="InterPro" id="IPR015141">
    <property type="entry name" value="PLipase_A2_prok/fun"/>
</dbReference>
<dbReference type="Proteomes" id="UP000609879">
    <property type="component" value="Unassembled WGS sequence"/>
</dbReference>
<dbReference type="RefSeq" id="WP_203778003.1">
    <property type="nucleotide sequence ID" value="NZ_JBHRZA010000055.1"/>
</dbReference>
<keyword evidence="3" id="KW-1185">Reference proteome</keyword>
<dbReference type="EMBL" id="BOMI01000206">
    <property type="protein sequence ID" value="GID80791.1"/>
    <property type="molecule type" value="Genomic_DNA"/>
</dbReference>
<evidence type="ECO:0000313" key="3">
    <source>
        <dbReference type="Proteomes" id="UP000609879"/>
    </source>
</evidence>
<feature type="signal peptide" evidence="1">
    <location>
        <begin position="1"/>
        <end position="24"/>
    </location>
</feature>
<keyword evidence="1" id="KW-0732">Signal</keyword>
<proteinExistence type="predicted"/>
<reference evidence="2 3" key="1">
    <citation type="submission" date="2021-01" db="EMBL/GenBank/DDBJ databases">
        <title>Whole genome shotgun sequence of Actinoplanes deccanensis NBRC 13994.</title>
        <authorList>
            <person name="Komaki H."/>
            <person name="Tamura T."/>
        </authorList>
    </citation>
    <scope>NUCLEOTIDE SEQUENCE [LARGE SCALE GENOMIC DNA]</scope>
    <source>
        <strain evidence="2 3">NBRC 13994</strain>
    </source>
</reference>
<feature type="chain" id="PRO_5046383574" description="Phospholipase A2" evidence="1">
    <location>
        <begin position="25"/>
        <end position="163"/>
    </location>
</feature>
<accession>A0ABQ3YLB1</accession>
<sequence>MMRRILVVLALAAAALIPALPAAAATDRLTVLARWTQPTAASTAAWNEARLNREPWQAYGFDWTTDYCSAGPEKPLGFDFTNACVHHDFGYRNYRAAGLFAENKARVDDMFHADMRRVCATYRSVVRSACYSVAWIYYRAVDVFGSLAQVRHADLDRASQIMR</sequence>
<name>A0ABQ3YLB1_9ACTN</name>
<evidence type="ECO:0008006" key="4">
    <source>
        <dbReference type="Google" id="ProtNLM"/>
    </source>
</evidence>
<dbReference type="InterPro" id="IPR036444">
    <property type="entry name" value="PLipase_A2_dom_sf"/>
</dbReference>
<dbReference type="SUPFAM" id="SSF48619">
    <property type="entry name" value="Phospholipase A2, PLA2"/>
    <property type="match status" value="1"/>
</dbReference>
<evidence type="ECO:0000256" key="1">
    <source>
        <dbReference type="SAM" id="SignalP"/>
    </source>
</evidence>
<dbReference type="Gene3D" id="1.20.90.10">
    <property type="entry name" value="Phospholipase A2 domain"/>
    <property type="match status" value="1"/>
</dbReference>
<protein>
    <recommendedName>
        <fullName evidence="4">Phospholipase A2</fullName>
    </recommendedName>
</protein>
<evidence type="ECO:0000313" key="2">
    <source>
        <dbReference type="EMBL" id="GID80791.1"/>
    </source>
</evidence>